<gene>
    <name evidence="4" type="ORF">IMSHALPRED_000970</name>
</gene>
<dbReference type="EMBL" id="CAJPDT010000011">
    <property type="protein sequence ID" value="CAF9913304.1"/>
    <property type="molecule type" value="Genomic_DNA"/>
</dbReference>
<dbReference type="CDD" id="cd05233">
    <property type="entry name" value="SDR_c"/>
    <property type="match status" value="1"/>
</dbReference>
<dbReference type="PANTHER" id="PTHR43618:SF2">
    <property type="entry name" value="CHAIN DEHYDROGENASE, PUTATIVE (AFU_ORTHOLOGUE AFUA_6G06930)-RELATED"/>
    <property type="match status" value="1"/>
</dbReference>
<comment type="caution">
    <text evidence="4">The sequence shown here is derived from an EMBL/GenBank/DDBJ whole genome shotgun (WGS) entry which is preliminary data.</text>
</comment>
<dbReference type="PROSITE" id="PS00061">
    <property type="entry name" value="ADH_SHORT"/>
    <property type="match status" value="1"/>
</dbReference>
<evidence type="ECO:0000313" key="4">
    <source>
        <dbReference type="EMBL" id="CAF9913304.1"/>
    </source>
</evidence>
<dbReference type="OrthoDB" id="37659at2759"/>
<evidence type="ECO:0000256" key="1">
    <source>
        <dbReference type="ARBA" id="ARBA00006484"/>
    </source>
</evidence>
<organism evidence="4 5">
    <name type="scientific">Imshaugia aleurites</name>
    <dbReference type="NCBI Taxonomy" id="172621"/>
    <lineage>
        <taxon>Eukaryota</taxon>
        <taxon>Fungi</taxon>
        <taxon>Dikarya</taxon>
        <taxon>Ascomycota</taxon>
        <taxon>Pezizomycotina</taxon>
        <taxon>Lecanoromycetes</taxon>
        <taxon>OSLEUM clade</taxon>
        <taxon>Lecanoromycetidae</taxon>
        <taxon>Lecanorales</taxon>
        <taxon>Lecanorineae</taxon>
        <taxon>Parmeliaceae</taxon>
        <taxon>Imshaugia</taxon>
    </lineage>
</organism>
<proteinExistence type="inferred from homology"/>
<accession>A0A8H3EXN2</accession>
<evidence type="ECO:0000256" key="2">
    <source>
        <dbReference type="ARBA" id="ARBA00022857"/>
    </source>
</evidence>
<keyword evidence="3" id="KW-0560">Oxidoreductase</keyword>
<dbReference type="Proteomes" id="UP000664534">
    <property type="component" value="Unassembled WGS sequence"/>
</dbReference>
<dbReference type="InterPro" id="IPR020904">
    <property type="entry name" value="Sc_DH/Rdtase_CS"/>
</dbReference>
<reference evidence="4" key="1">
    <citation type="submission" date="2021-03" db="EMBL/GenBank/DDBJ databases">
        <authorList>
            <person name="Tagirdzhanova G."/>
        </authorList>
    </citation>
    <scope>NUCLEOTIDE SEQUENCE</scope>
</reference>
<evidence type="ECO:0000313" key="5">
    <source>
        <dbReference type="Proteomes" id="UP000664534"/>
    </source>
</evidence>
<sequence>MIVKKRPVAHFDTAGICRLRSGGLLKWGPEKLNIDFEFGKTHQQICKTLHPKQLAMPYDLKGRKVLITGASRGLGALIAEKFAAEGCNLAINYVASQDRAEQVAEKIEREYKTKPILIQGDVGKLAECERIVHQAMNGLGGLDVIISNAGWTRFTKFGDLDALSELEWDKCWAVNCKANLHLLRKALPTFNANAEGGVFLLTSSVAGIAATGSSMAYSVTKAAGLQLVKCLASTQGPKVRVNAILPGLLLTEWGANFTPEKLQDHKDKAYLKKETDLDDCADAFVAAAKNSSMTGQNIQIDSGVQMLGRAH</sequence>
<dbReference type="InterPro" id="IPR002347">
    <property type="entry name" value="SDR_fam"/>
</dbReference>
<dbReference type="PRINTS" id="PR00081">
    <property type="entry name" value="GDHRDH"/>
</dbReference>
<dbReference type="AlphaFoldDB" id="A0A8H3EXN2"/>
<dbReference type="InterPro" id="IPR036291">
    <property type="entry name" value="NAD(P)-bd_dom_sf"/>
</dbReference>
<dbReference type="PANTHER" id="PTHR43618">
    <property type="entry name" value="7-ALPHA-HYDROXYSTEROID DEHYDROGENASE"/>
    <property type="match status" value="1"/>
</dbReference>
<dbReference type="Gene3D" id="3.40.50.720">
    <property type="entry name" value="NAD(P)-binding Rossmann-like Domain"/>
    <property type="match status" value="1"/>
</dbReference>
<dbReference type="SUPFAM" id="SSF51735">
    <property type="entry name" value="NAD(P)-binding Rossmann-fold domains"/>
    <property type="match status" value="1"/>
</dbReference>
<protein>
    <submittedName>
        <fullName evidence="4">Uncharacterized protein</fullName>
    </submittedName>
</protein>
<keyword evidence="2" id="KW-0521">NADP</keyword>
<keyword evidence="5" id="KW-1185">Reference proteome</keyword>
<evidence type="ECO:0000256" key="3">
    <source>
        <dbReference type="ARBA" id="ARBA00023002"/>
    </source>
</evidence>
<dbReference type="GO" id="GO:0016491">
    <property type="term" value="F:oxidoreductase activity"/>
    <property type="evidence" value="ECO:0007669"/>
    <property type="project" value="UniProtKB-KW"/>
</dbReference>
<comment type="similarity">
    <text evidence="1">Belongs to the short-chain dehydrogenases/reductases (SDR) family.</text>
</comment>
<dbReference type="Pfam" id="PF13561">
    <property type="entry name" value="adh_short_C2"/>
    <property type="match status" value="1"/>
</dbReference>
<name>A0A8H3EXN2_9LECA</name>
<dbReference type="InterPro" id="IPR052178">
    <property type="entry name" value="Sec_Metab_Biosynth_SDR"/>
</dbReference>